<accession>A0A7J8F998</accession>
<feature type="compositionally biased region" description="Pro residues" evidence="1">
    <location>
        <begin position="163"/>
        <end position="175"/>
    </location>
</feature>
<comment type="caution">
    <text evidence="2">The sequence shown here is derived from an EMBL/GenBank/DDBJ whole genome shotgun (WGS) entry which is preliminary data.</text>
</comment>
<sequence length="175" mass="18523">MLPSEGVHWAEAAGGLQVFSCPQGGGTWRVAGFMESLMGKDRASPPCNILRSPAVPTKPHSAFREAPCSDVRHCKDWRPPGSTWKSPAAPREAPAPMGSSGQRGDSPQRTWRPRTAPCEAGLAPASAQHSTVGTRCRPKEPSRAPRRARARPAEPCGLTLEPSPVPGAPPSTPKP</sequence>
<reference evidence="2 3" key="1">
    <citation type="journal article" date="2020" name="Nature">
        <title>Six reference-quality genomes reveal evolution of bat adaptations.</title>
        <authorList>
            <person name="Jebb D."/>
            <person name="Huang Z."/>
            <person name="Pippel M."/>
            <person name="Hughes G.M."/>
            <person name="Lavrichenko K."/>
            <person name="Devanna P."/>
            <person name="Winkler S."/>
            <person name="Jermiin L.S."/>
            <person name="Skirmuntt E.C."/>
            <person name="Katzourakis A."/>
            <person name="Burkitt-Gray L."/>
            <person name="Ray D.A."/>
            <person name="Sullivan K.A.M."/>
            <person name="Roscito J.G."/>
            <person name="Kirilenko B.M."/>
            <person name="Davalos L.M."/>
            <person name="Corthals A.P."/>
            <person name="Power M.L."/>
            <person name="Jones G."/>
            <person name="Ransome R.D."/>
            <person name="Dechmann D.K.N."/>
            <person name="Locatelli A.G."/>
            <person name="Puechmaille S.J."/>
            <person name="Fedrigo O."/>
            <person name="Jarvis E.D."/>
            <person name="Hiller M."/>
            <person name="Vernes S.C."/>
            <person name="Myers E.W."/>
            <person name="Teeling E.C."/>
        </authorList>
    </citation>
    <scope>NUCLEOTIDE SEQUENCE [LARGE SCALE GENOMIC DNA]</scope>
    <source>
        <strain evidence="2">MMolMol1</strain>
        <tissue evidence="2">Muscle</tissue>
    </source>
</reference>
<protein>
    <submittedName>
        <fullName evidence="2">Uncharacterized protein</fullName>
    </submittedName>
</protein>
<gene>
    <name evidence="2" type="ORF">HJG59_008466</name>
</gene>
<keyword evidence="3" id="KW-1185">Reference proteome</keyword>
<organism evidence="2 3">
    <name type="scientific">Molossus molossus</name>
    <name type="common">Pallas' mastiff bat</name>
    <name type="synonym">Vespertilio molossus</name>
    <dbReference type="NCBI Taxonomy" id="27622"/>
    <lineage>
        <taxon>Eukaryota</taxon>
        <taxon>Metazoa</taxon>
        <taxon>Chordata</taxon>
        <taxon>Craniata</taxon>
        <taxon>Vertebrata</taxon>
        <taxon>Euteleostomi</taxon>
        <taxon>Mammalia</taxon>
        <taxon>Eutheria</taxon>
        <taxon>Laurasiatheria</taxon>
        <taxon>Chiroptera</taxon>
        <taxon>Yangochiroptera</taxon>
        <taxon>Molossidae</taxon>
        <taxon>Molossus</taxon>
    </lineage>
</organism>
<proteinExistence type="predicted"/>
<dbReference type="AlphaFoldDB" id="A0A7J8F998"/>
<feature type="region of interest" description="Disordered" evidence="1">
    <location>
        <begin position="71"/>
        <end position="175"/>
    </location>
</feature>
<evidence type="ECO:0000313" key="2">
    <source>
        <dbReference type="EMBL" id="KAF6444151.1"/>
    </source>
</evidence>
<feature type="compositionally biased region" description="Polar residues" evidence="1">
    <location>
        <begin position="99"/>
        <end position="109"/>
    </location>
</feature>
<dbReference type="EMBL" id="JACASF010000012">
    <property type="protein sequence ID" value="KAF6444151.1"/>
    <property type="molecule type" value="Genomic_DNA"/>
</dbReference>
<name>A0A7J8F998_MOLMO</name>
<dbReference type="Proteomes" id="UP000550707">
    <property type="component" value="Unassembled WGS sequence"/>
</dbReference>
<evidence type="ECO:0000256" key="1">
    <source>
        <dbReference type="SAM" id="MobiDB-lite"/>
    </source>
</evidence>
<dbReference type="InParanoid" id="A0A7J8F998"/>
<evidence type="ECO:0000313" key="3">
    <source>
        <dbReference type="Proteomes" id="UP000550707"/>
    </source>
</evidence>